<reference evidence="2" key="1">
    <citation type="submission" date="2022-10" db="EMBL/GenBank/DDBJ databases">
        <title>Chitinophaga sp. nov., isolated from soil.</title>
        <authorList>
            <person name="Jeon C.O."/>
        </authorList>
    </citation>
    <scope>NUCLEOTIDE SEQUENCE</scope>
    <source>
        <strain evidence="2">R8</strain>
    </source>
</reference>
<dbReference type="InterPro" id="IPR005184">
    <property type="entry name" value="DUF306_Meta_HslJ"/>
</dbReference>
<dbReference type="Gene3D" id="2.40.128.270">
    <property type="match status" value="1"/>
</dbReference>
<dbReference type="InterPro" id="IPR007298">
    <property type="entry name" value="Cu-R_lipoprotein_NlpE"/>
</dbReference>
<dbReference type="PANTHER" id="PTHR35535">
    <property type="entry name" value="HEAT SHOCK PROTEIN HSLJ"/>
    <property type="match status" value="1"/>
</dbReference>
<feature type="domain" description="DUF306" evidence="1">
    <location>
        <begin position="254"/>
        <end position="356"/>
    </location>
</feature>
<dbReference type="EMBL" id="CP107006">
    <property type="protein sequence ID" value="UYQ94112.1"/>
    <property type="molecule type" value="Genomic_DNA"/>
</dbReference>
<organism evidence="2 3">
    <name type="scientific">Chitinophaga horti</name>
    <dbReference type="NCBI Taxonomy" id="2920382"/>
    <lineage>
        <taxon>Bacteria</taxon>
        <taxon>Pseudomonadati</taxon>
        <taxon>Bacteroidota</taxon>
        <taxon>Chitinophagia</taxon>
        <taxon>Chitinophagales</taxon>
        <taxon>Chitinophagaceae</taxon>
        <taxon>Chitinophaga</taxon>
    </lineage>
</organism>
<protein>
    <submittedName>
        <fullName evidence="2">META domain-containing protein</fullName>
    </submittedName>
</protein>
<keyword evidence="3" id="KW-1185">Reference proteome</keyword>
<accession>A0ABY6J764</accession>
<evidence type="ECO:0000313" key="3">
    <source>
        <dbReference type="Proteomes" id="UP001162741"/>
    </source>
</evidence>
<gene>
    <name evidence="2" type="ORF">MKQ68_03275</name>
</gene>
<proteinExistence type="predicted"/>
<dbReference type="Pfam" id="PF04170">
    <property type="entry name" value="NlpE"/>
    <property type="match status" value="1"/>
</dbReference>
<evidence type="ECO:0000259" key="1">
    <source>
        <dbReference type="Pfam" id="PF03724"/>
    </source>
</evidence>
<dbReference type="RefSeq" id="WP_264282061.1">
    <property type="nucleotide sequence ID" value="NZ_CP107006.1"/>
</dbReference>
<evidence type="ECO:0000313" key="2">
    <source>
        <dbReference type="EMBL" id="UYQ94112.1"/>
    </source>
</evidence>
<sequence>MKRTLSLFAAASLMACNNGAPKTGAQPAPEALKQATATNWKGELPCADCEGIAYLLQLQPNDTFYERSIYLGKPGDAFVDKGTWEMSSDSLVTLHNVAGETKFLAFRGEKLELLDKDAKPITSSLAAKYKLERTTLSNVQTPNTVDFTASGNEPFWSLEIDFDKSMHFKNVDGAEIVTPASQGERAADAPVTRYHAETEQGSLTVQLFRQTCENDMSGEQSAYSVTVDVKFKGDTDYKQYTGCGHFLGAYRLNTLWALEKIGNQAIDPKESPKGSPTLELQLVEGKVYGYGGCNRFGGDVKLENGQLVFGPLMSTEMACANSDVEARYLKLLTGQKITYVLDGEHLYLGEGENKMTFSKAKIDNTIKRGK</sequence>
<dbReference type="Proteomes" id="UP001162741">
    <property type="component" value="Chromosome"/>
</dbReference>
<name>A0ABY6J764_9BACT</name>
<dbReference type="PROSITE" id="PS51257">
    <property type="entry name" value="PROKAR_LIPOPROTEIN"/>
    <property type="match status" value="1"/>
</dbReference>
<dbReference type="PANTHER" id="PTHR35535:SF2">
    <property type="entry name" value="DUF306 DOMAIN-CONTAINING PROTEIN"/>
    <property type="match status" value="1"/>
</dbReference>
<dbReference type="Gene3D" id="2.40.128.640">
    <property type="match status" value="1"/>
</dbReference>
<dbReference type="Pfam" id="PF03724">
    <property type="entry name" value="META"/>
    <property type="match status" value="1"/>
</dbReference>
<dbReference type="InterPro" id="IPR038670">
    <property type="entry name" value="HslJ-like_sf"/>
</dbReference>
<dbReference type="InterPro" id="IPR053147">
    <property type="entry name" value="Hsp_HslJ-like"/>
</dbReference>